<feature type="compositionally biased region" description="Acidic residues" evidence="1">
    <location>
        <begin position="81"/>
        <end position="93"/>
    </location>
</feature>
<organism evidence="2 3">
    <name type="scientific">Pararge aegeria aegeria</name>
    <dbReference type="NCBI Taxonomy" id="348720"/>
    <lineage>
        <taxon>Eukaryota</taxon>
        <taxon>Metazoa</taxon>
        <taxon>Ecdysozoa</taxon>
        <taxon>Arthropoda</taxon>
        <taxon>Hexapoda</taxon>
        <taxon>Insecta</taxon>
        <taxon>Pterygota</taxon>
        <taxon>Neoptera</taxon>
        <taxon>Endopterygota</taxon>
        <taxon>Lepidoptera</taxon>
        <taxon>Glossata</taxon>
        <taxon>Ditrysia</taxon>
        <taxon>Papilionoidea</taxon>
        <taxon>Nymphalidae</taxon>
        <taxon>Satyrinae</taxon>
        <taxon>Satyrini</taxon>
        <taxon>Parargina</taxon>
        <taxon>Pararge</taxon>
    </lineage>
</organism>
<comment type="caution">
    <text evidence="2">The sequence shown here is derived from an EMBL/GenBank/DDBJ whole genome shotgun (WGS) entry which is preliminary data.</text>
</comment>
<evidence type="ECO:0000256" key="1">
    <source>
        <dbReference type="SAM" id="MobiDB-lite"/>
    </source>
</evidence>
<evidence type="ECO:0000313" key="2">
    <source>
        <dbReference type="EMBL" id="CAH2210408.1"/>
    </source>
</evidence>
<name>A0A8S4QIT5_9NEOP</name>
<keyword evidence="3" id="KW-1185">Reference proteome</keyword>
<feature type="region of interest" description="Disordered" evidence="1">
    <location>
        <begin position="57"/>
        <end position="93"/>
    </location>
</feature>
<dbReference type="Proteomes" id="UP000838756">
    <property type="component" value="Unassembled WGS sequence"/>
</dbReference>
<sequence length="93" mass="10388">MHGDGRNTDTRNAPMQWSSRTTRSTPWLLSNTPRSTRRPGRPAKFLERARLAGVIQRGAASVATRTTDGPRPTKCGKGPGTEEEEEEDHFLKR</sequence>
<reference evidence="2" key="1">
    <citation type="submission" date="2022-03" db="EMBL/GenBank/DDBJ databases">
        <authorList>
            <person name="Lindestad O."/>
        </authorList>
    </citation>
    <scope>NUCLEOTIDE SEQUENCE</scope>
</reference>
<feature type="compositionally biased region" description="Polar residues" evidence="1">
    <location>
        <begin position="10"/>
        <end position="34"/>
    </location>
</feature>
<protein>
    <submittedName>
        <fullName evidence="2">Jg13498 protein</fullName>
    </submittedName>
</protein>
<proteinExistence type="predicted"/>
<accession>A0A8S4QIT5</accession>
<evidence type="ECO:0000313" key="3">
    <source>
        <dbReference type="Proteomes" id="UP000838756"/>
    </source>
</evidence>
<dbReference type="EMBL" id="CAKXAJ010007502">
    <property type="protein sequence ID" value="CAH2210408.1"/>
    <property type="molecule type" value="Genomic_DNA"/>
</dbReference>
<gene>
    <name evidence="2" type="primary">jg13498</name>
    <name evidence="2" type="ORF">PAEG_LOCUS2313</name>
</gene>
<feature type="region of interest" description="Disordered" evidence="1">
    <location>
        <begin position="1"/>
        <end position="42"/>
    </location>
</feature>
<dbReference type="AlphaFoldDB" id="A0A8S4QIT5"/>